<keyword evidence="2" id="KW-1185">Reference proteome</keyword>
<name>A0ABU3QAJ9_9SPHN</name>
<evidence type="ECO:0000313" key="2">
    <source>
        <dbReference type="Proteomes" id="UP001259572"/>
    </source>
</evidence>
<gene>
    <name evidence="1" type="ORF">RQX22_15840</name>
</gene>
<organism evidence="1 2">
    <name type="scientific">Sphingosinicella rhizophila</name>
    <dbReference type="NCBI Taxonomy" id="3050082"/>
    <lineage>
        <taxon>Bacteria</taxon>
        <taxon>Pseudomonadati</taxon>
        <taxon>Pseudomonadota</taxon>
        <taxon>Alphaproteobacteria</taxon>
        <taxon>Sphingomonadales</taxon>
        <taxon>Sphingosinicellaceae</taxon>
        <taxon>Sphingosinicella</taxon>
    </lineage>
</organism>
<comment type="caution">
    <text evidence="1">The sequence shown here is derived from an EMBL/GenBank/DDBJ whole genome shotgun (WGS) entry which is preliminary data.</text>
</comment>
<dbReference type="RefSeq" id="WP_315727598.1">
    <property type="nucleotide sequence ID" value="NZ_JAVUPU010000009.1"/>
</dbReference>
<dbReference type="EMBL" id="JAVUPU010000009">
    <property type="protein sequence ID" value="MDT9600431.1"/>
    <property type="molecule type" value="Genomic_DNA"/>
</dbReference>
<protein>
    <submittedName>
        <fullName evidence="1">Uncharacterized protein</fullName>
    </submittedName>
</protein>
<reference evidence="1 2" key="1">
    <citation type="submission" date="2023-05" db="EMBL/GenBank/DDBJ databases">
        <authorList>
            <person name="Guo Y."/>
        </authorList>
    </citation>
    <scope>NUCLEOTIDE SEQUENCE [LARGE SCALE GENOMIC DNA]</scope>
    <source>
        <strain evidence="1 2">GR2756</strain>
    </source>
</reference>
<dbReference type="Proteomes" id="UP001259572">
    <property type="component" value="Unassembled WGS sequence"/>
</dbReference>
<sequence length="153" mass="16671">MADRVSASITLGGIISPTLFAELAELVAAEGLSIEWDGEPFEPAHRIPGEPLRLYAHEVPWGRFDRLENWCVANGIAFARWAGGYPGEWTAERVVFAGTGAPHSFTADEDDRIYIDRSTVEHLGSVEAILAHFDAADATVPPLILEGEPFQDP</sequence>
<accession>A0ABU3QAJ9</accession>
<evidence type="ECO:0000313" key="1">
    <source>
        <dbReference type="EMBL" id="MDT9600431.1"/>
    </source>
</evidence>
<proteinExistence type="predicted"/>